<name>A0A7D3QJV9_9VIRU</name>
<protein>
    <submittedName>
        <fullName evidence="2">Capsid protein</fullName>
    </submittedName>
</protein>
<accession>A0A7D3QJV9</accession>
<reference evidence="2" key="1">
    <citation type="submission" date="2020-01" db="EMBL/GenBank/DDBJ databases">
        <title>Viral genomes from wild and zoo birds in China.</title>
        <authorList>
            <person name="Xiao Y."/>
            <person name="Shan T."/>
            <person name="Yang S."/>
            <person name="Zhang W."/>
        </authorList>
    </citation>
    <scope>NUCLEOTIDE SEQUENCE</scope>
    <source>
        <strain evidence="2">Lib043par1</strain>
    </source>
</reference>
<proteinExistence type="predicted"/>
<evidence type="ECO:0000256" key="1">
    <source>
        <dbReference type="SAM" id="MobiDB-lite"/>
    </source>
</evidence>
<evidence type="ECO:0000313" key="2">
    <source>
        <dbReference type="EMBL" id="QKE54896.1"/>
    </source>
</evidence>
<organism evidence="2">
    <name type="scientific">Parvoviridae sp</name>
    <dbReference type="NCBI Taxonomy" id="1940570"/>
    <lineage>
        <taxon>Viruses</taxon>
        <taxon>Monodnaviria</taxon>
        <taxon>Shotokuvirae</taxon>
        <taxon>Cossaviricota</taxon>
        <taxon>Quintoviricetes</taxon>
        <taxon>Piccovirales</taxon>
        <taxon>Parvoviridae</taxon>
    </lineage>
</organism>
<sequence>MLLKGLIIFKEFQCMFLLNLIGRSTSHIWRSSILQKLWILLSISMAESITISNSYICYITNQPYVYPSDNAAEVRVSDRVDGIWHRLNTGWHIVPTMLWKHFVSPKAWYELTINYEAYRVDGYHVTMFNMIPMTTQLAIGGDSIFTAFNNCVYALAYQDKLYETGWHNWYDNETINDFNLLYKEGLMMNANANSSRRFVLPRYLWPMTNPAGTERWTWNLAPLYTRDQESTNVLLSPDGAFPSLGYYPGGLVWDPFNRPDELKELRPGKNSVGFSWERHECDSERWFNVDQIAAWCPYMASGPYNYSHQRPGTLETNQWMDPTLLSSQYQYNAPCNDYTIPNWSDMPIVPMQWWWKEMQQSINIIGGRIEDDLRLKYMDLWFNGTESECYKYGPTQTFIKMIPMINDQNVNIECSAQIAVKTQLKLSVKKRRSAIFCPTWGPLPWRAVYAANSKNRNFMNTMVRYRTGGQRRSWQNCGGSANYKSHPRYAPFQNTPVSSGTGQDGTRARPIVTRPRPKAETRVTPSAPPMDICAPISDPIYPPLDQFLPK</sequence>
<dbReference type="EMBL" id="MT138254">
    <property type="protein sequence ID" value="QKE54896.1"/>
    <property type="molecule type" value="Genomic_DNA"/>
</dbReference>
<feature type="region of interest" description="Disordered" evidence="1">
    <location>
        <begin position="493"/>
        <end position="529"/>
    </location>
</feature>